<feature type="compositionally biased region" description="Polar residues" evidence="1">
    <location>
        <begin position="299"/>
        <end position="314"/>
    </location>
</feature>
<dbReference type="EMBL" id="JAUIQD010000002">
    <property type="protein sequence ID" value="KAK3358749.1"/>
    <property type="molecule type" value="Genomic_DNA"/>
</dbReference>
<dbReference type="AlphaFoldDB" id="A0AAJ0HNW1"/>
<feature type="compositionally biased region" description="Basic and acidic residues" evidence="1">
    <location>
        <begin position="281"/>
        <end position="298"/>
    </location>
</feature>
<evidence type="ECO:0000256" key="1">
    <source>
        <dbReference type="SAM" id="MobiDB-lite"/>
    </source>
</evidence>
<evidence type="ECO:0000313" key="2">
    <source>
        <dbReference type="EMBL" id="KAK3358749.1"/>
    </source>
</evidence>
<reference evidence="2" key="2">
    <citation type="submission" date="2023-06" db="EMBL/GenBank/DDBJ databases">
        <authorList>
            <consortium name="Lawrence Berkeley National Laboratory"/>
            <person name="Haridas S."/>
            <person name="Hensen N."/>
            <person name="Bonometti L."/>
            <person name="Westerberg I."/>
            <person name="Brannstrom I.O."/>
            <person name="Guillou S."/>
            <person name="Cros-Aarteil S."/>
            <person name="Calhoun S."/>
            <person name="Kuo A."/>
            <person name="Mondo S."/>
            <person name="Pangilinan J."/>
            <person name="Riley R."/>
            <person name="Labutti K."/>
            <person name="Andreopoulos B."/>
            <person name="Lipzen A."/>
            <person name="Chen C."/>
            <person name="Yanf M."/>
            <person name="Daum C."/>
            <person name="Ng V."/>
            <person name="Clum A."/>
            <person name="Steindorff A."/>
            <person name="Ohm R."/>
            <person name="Martin F."/>
            <person name="Silar P."/>
            <person name="Natvig D."/>
            <person name="Lalanne C."/>
            <person name="Gautier V."/>
            <person name="Ament-Velasquez S.L."/>
            <person name="Kruys A."/>
            <person name="Hutchinson M.I."/>
            <person name="Powell A.J."/>
            <person name="Barry K."/>
            <person name="Miller A.N."/>
            <person name="Grigoriev I.V."/>
            <person name="Debuchy R."/>
            <person name="Gladieux P."/>
            <person name="Thoren M.H."/>
            <person name="Johannesson H."/>
        </authorList>
    </citation>
    <scope>NUCLEOTIDE SEQUENCE</scope>
    <source>
        <strain evidence="2">CBS 955.72</strain>
    </source>
</reference>
<dbReference type="Gene3D" id="3.40.50.1820">
    <property type="entry name" value="alpha/beta hydrolase"/>
    <property type="match status" value="1"/>
</dbReference>
<gene>
    <name evidence="2" type="ORF">B0T25DRAFT_449195</name>
</gene>
<feature type="region of interest" description="Disordered" evidence="1">
    <location>
        <begin position="41"/>
        <end position="77"/>
    </location>
</feature>
<feature type="compositionally biased region" description="Basic residues" evidence="1">
    <location>
        <begin position="110"/>
        <end position="124"/>
    </location>
</feature>
<dbReference type="Proteomes" id="UP001275084">
    <property type="component" value="Unassembled WGS sequence"/>
</dbReference>
<dbReference type="SUPFAM" id="SSF53474">
    <property type="entry name" value="alpha/beta-Hydrolases"/>
    <property type="match status" value="1"/>
</dbReference>
<reference evidence="2" key="1">
    <citation type="journal article" date="2023" name="Mol. Phylogenet. Evol.">
        <title>Genome-scale phylogeny and comparative genomics of the fungal order Sordariales.</title>
        <authorList>
            <person name="Hensen N."/>
            <person name="Bonometti L."/>
            <person name="Westerberg I."/>
            <person name="Brannstrom I.O."/>
            <person name="Guillou S."/>
            <person name="Cros-Aarteil S."/>
            <person name="Calhoun S."/>
            <person name="Haridas S."/>
            <person name="Kuo A."/>
            <person name="Mondo S."/>
            <person name="Pangilinan J."/>
            <person name="Riley R."/>
            <person name="LaButti K."/>
            <person name="Andreopoulos B."/>
            <person name="Lipzen A."/>
            <person name="Chen C."/>
            <person name="Yan M."/>
            <person name="Daum C."/>
            <person name="Ng V."/>
            <person name="Clum A."/>
            <person name="Steindorff A."/>
            <person name="Ohm R.A."/>
            <person name="Martin F."/>
            <person name="Silar P."/>
            <person name="Natvig D.O."/>
            <person name="Lalanne C."/>
            <person name="Gautier V."/>
            <person name="Ament-Velasquez S.L."/>
            <person name="Kruys A."/>
            <person name="Hutchinson M.I."/>
            <person name="Powell A.J."/>
            <person name="Barry K."/>
            <person name="Miller A.N."/>
            <person name="Grigoriev I.V."/>
            <person name="Debuchy R."/>
            <person name="Gladieux P."/>
            <person name="Hiltunen Thoren M."/>
            <person name="Johannesson H."/>
        </authorList>
    </citation>
    <scope>NUCLEOTIDE SEQUENCE</scope>
    <source>
        <strain evidence="2">CBS 955.72</strain>
    </source>
</reference>
<feature type="non-terminal residue" evidence="2">
    <location>
        <position position="1"/>
    </location>
</feature>
<comment type="caution">
    <text evidence="2">The sequence shown here is derived from an EMBL/GenBank/DDBJ whole genome shotgun (WGS) entry which is preliminary data.</text>
</comment>
<name>A0AAJ0HNW1_9PEZI</name>
<accession>A0AAJ0HNW1</accession>
<evidence type="ECO:0000313" key="3">
    <source>
        <dbReference type="Proteomes" id="UP001275084"/>
    </source>
</evidence>
<feature type="region of interest" description="Disordered" evidence="1">
    <location>
        <begin position="278"/>
        <end position="314"/>
    </location>
</feature>
<sequence>VPRVDIIAIHDIDETHQKAWVYRKRSKRRASESRGMVYASGALNSHDGEGGLGAAGSPAPSRHKPRKPAPMQEREHDDSSILGMLASVPEDDDGITPLQTPDDMFWQRRVRRRPTLSKDRRKSAGSRISTITEEEKVSSVGDTGEGRRHNVDVLSDRQSSLDPGIGRRVNWLSDFDMLPSEIKGARVMCYTYRGIERIPSAWQYLTERAEDLIRRIIQKRTSDHIDYGRVPIVLIGLGFGALIVQRAMNLIAIPSRTDANPSTDLNMIAGVILLDAPSPSPDRERFPPSRSQETKKTWTQDWLGNSSKTSATPSTKIDTLSMWHKFSPIASAYNIPIMWHYSPMVPAPGKVFSNQDLEICDPLSPC</sequence>
<keyword evidence="3" id="KW-1185">Reference proteome</keyword>
<organism evidence="2 3">
    <name type="scientific">Lasiosphaeria hispida</name>
    <dbReference type="NCBI Taxonomy" id="260671"/>
    <lineage>
        <taxon>Eukaryota</taxon>
        <taxon>Fungi</taxon>
        <taxon>Dikarya</taxon>
        <taxon>Ascomycota</taxon>
        <taxon>Pezizomycotina</taxon>
        <taxon>Sordariomycetes</taxon>
        <taxon>Sordariomycetidae</taxon>
        <taxon>Sordariales</taxon>
        <taxon>Lasiosphaeriaceae</taxon>
        <taxon>Lasiosphaeria</taxon>
    </lineage>
</organism>
<protein>
    <submittedName>
        <fullName evidence="2">Uncharacterized protein</fullName>
    </submittedName>
</protein>
<proteinExistence type="predicted"/>
<feature type="region of interest" description="Disordered" evidence="1">
    <location>
        <begin position="110"/>
        <end position="148"/>
    </location>
</feature>
<dbReference type="InterPro" id="IPR029058">
    <property type="entry name" value="AB_hydrolase_fold"/>
</dbReference>